<gene>
    <name evidence="6" type="ORF">CEY00_Acc29289</name>
</gene>
<comment type="similarity">
    <text evidence="1 4">Belongs to the UDP-glycosyltransferase family.</text>
</comment>
<protein>
    <recommendedName>
        <fullName evidence="5">Glycosyltransferase</fullName>
        <ecNumber evidence="5">2.4.1.-</ecNumber>
    </recommendedName>
</protein>
<evidence type="ECO:0000256" key="1">
    <source>
        <dbReference type="ARBA" id="ARBA00009995"/>
    </source>
</evidence>
<dbReference type="PROSITE" id="PS00375">
    <property type="entry name" value="UDPGT"/>
    <property type="match status" value="1"/>
</dbReference>
<organism evidence="6 7">
    <name type="scientific">Actinidia chinensis var. chinensis</name>
    <name type="common">Chinese soft-hair kiwi</name>
    <dbReference type="NCBI Taxonomy" id="1590841"/>
    <lineage>
        <taxon>Eukaryota</taxon>
        <taxon>Viridiplantae</taxon>
        <taxon>Streptophyta</taxon>
        <taxon>Embryophyta</taxon>
        <taxon>Tracheophyta</taxon>
        <taxon>Spermatophyta</taxon>
        <taxon>Magnoliopsida</taxon>
        <taxon>eudicotyledons</taxon>
        <taxon>Gunneridae</taxon>
        <taxon>Pentapetalae</taxon>
        <taxon>asterids</taxon>
        <taxon>Ericales</taxon>
        <taxon>Actinidiaceae</taxon>
        <taxon>Actinidia</taxon>
    </lineage>
</organism>
<evidence type="ECO:0000313" key="7">
    <source>
        <dbReference type="Proteomes" id="UP000241394"/>
    </source>
</evidence>
<dbReference type="FunCoup" id="A0A2R6PCJ0">
    <property type="interactions" value="198"/>
</dbReference>
<comment type="caution">
    <text evidence="6">The sequence shown here is derived from an EMBL/GenBank/DDBJ whole genome shotgun (WGS) entry which is preliminary data.</text>
</comment>
<evidence type="ECO:0000313" key="6">
    <source>
        <dbReference type="EMBL" id="PSR89095.1"/>
    </source>
</evidence>
<proteinExistence type="inferred from homology"/>
<dbReference type="OrthoDB" id="5835829at2759"/>
<dbReference type="OMA" id="KEIMGHD"/>
<dbReference type="FunFam" id="3.40.50.2000:FF:000064">
    <property type="entry name" value="Glycosyltransferase"/>
    <property type="match status" value="1"/>
</dbReference>
<sequence length="476" mass="52327">MNNLSSGAHILVFPYPAPGHMMPLLDLTHQLALRGLTITILVTPKNLPILQPLLSTHTNIRPLVLPFPAHPSLPSGAENVKDLPPSAFPAIMRAMRQLHTPILNWFQTHASPPVAIISDMFLWWTHHLACQLSIRRYMFSPSGVMAMAIIYSLRRYPPERNDPSDPNGLISLSKIPNSPIYPWWQLQFLYSTSYVEGDPISEFMRDGVMANMASWGLVFNSFTELERVYLDHVMAEAAHDRVWAVGPLLPTEDDQTAPNCGPSSESKGDIVSWLDTCGDNTVVYVCFGSQAMLSDDQMEQIASGLEKSAARFLWCVKEASGYGVVPQGFEERTVGRGLVLKDWAPQVTILRHRAVGAFLTHCGWNSVLEGLVAGVPMLAWPMEGDQFLNATLVVDELKVATLVCEGAQTVPDPNKFAQFVSEAVGKGVTRNVRTRALRVAGLEAMREGGSSQKDLDGLALDIAQGVSSEYEGGHEK</sequence>
<dbReference type="PANTHER" id="PTHR48047:SF8">
    <property type="entry name" value="FLAVONOL 3-O-GLUCOSYLTRANSFERASE UGT89B1"/>
    <property type="match status" value="1"/>
</dbReference>
<name>A0A2R6PCJ0_ACTCC</name>
<keyword evidence="4" id="KW-0328">Glycosyltransferase</keyword>
<keyword evidence="2 4" id="KW-0808">Transferase</keyword>
<keyword evidence="7" id="KW-1185">Reference proteome</keyword>
<evidence type="ECO:0000256" key="3">
    <source>
        <dbReference type="ARBA" id="ARBA00023241"/>
    </source>
</evidence>
<dbReference type="InterPro" id="IPR035595">
    <property type="entry name" value="UDP_glycos_trans_CS"/>
</dbReference>
<dbReference type="InterPro" id="IPR002213">
    <property type="entry name" value="UDP_glucos_trans"/>
</dbReference>
<dbReference type="SUPFAM" id="SSF53756">
    <property type="entry name" value="UDP-Glycosyltransferase/glycogen phosphorylase"/>
    <property type="match status" value="1"/>
</dbReference>
<accession>A0A2R6PCJ0</accession>
<dbReference type="Pfam" id="PF00201">
    <property type="entry name" value="UDPGT"/>
    <property type="match status" value="1"/>
</dbReference>
<reference evidence="7" key="2">
    <citation type="journal article" date="2018" name="BMC Genomics">
        <title>A manually annotated Actinidia chinensis var. chinensis (kiwifruit) genome highlights the challenges associated with draft genomes and gene prediction in plants.</title>
        <authorList>
            <person name="Pilkington S.M."/>
            <person name="Crowhurst R."/>
            <person name="Hilario E."/>
            <person name="Nardozza S."/>
            <person name="Fraser L."/>
            <person name="Peng Y."/>
            <person name="Gunaseelan K."/>
            <person name="Simpson R."/>
            <person name="Tahir J."/>
            <person name="Deroles S.C."/>
            <person name="Templeton K."/>
            <person name="Luo Z."/>
            <person name="Davy M."/>
            <person name="Cheng C."/>
            <person name="McNeilage M."/>
            <person name="Scaglione D."/>
            <person name="Liu Y."/>
            <person name="Zhang Q."/>
            <person name="Datson P."/>
            <person name="De Silva N."/>
            <person name="Gardiner S.E."/>
            <person name="Bassett H."/>
            <person name="Chagne D."/>
            <person name="McCallum J."/>
            <person name="Dzierzon H."/>
            <person name="Deng C."/>
            <person name="Wang Y.Y."/>
            <person name="Barron L."/>
            <person name="Manako K."/>
            <person name="Bowen J."/>
            <person name="Foster T.M."/>
            <person name="Erridge Z.A."/>
            <person name="Tiffin H."/>
            <person name="Waite C.N."/>
            <person name="Davies K.M."/>
            <person name="Grierson E.P."/>
            <person name="Laing W.A."/>
            <person name="Kirk R."/>
            <person name="Chen X."/>
            <person name="Wood M."/>
            <person name="Montefiori M."/>
            <person name="Brummell D.A."/>
            <person name="Schwinn K.E."/>
            <person name="Catanach A."/>
            <person name="Fullerton C."/>
            <person name="Li D."/>
            <person name="Meiyalaghan S."/>
            <person name="Nieuwenhuizen N."/>
            <person name="Read N."/>
            <person name="Prakash R."/>
            <person name="Hunter D."/>
            <person name="Zhang H."/>
            <person name="McKenzie M."/>
            <person name="Knabel M."/>
            <person name="Harris A."/>
            <person name="Allan A.C."/>
            <person name="Gleave A."/>
            <person name="Chen A."/>
            <person name="Janssen B.J."/>
            <person name="Plunkett B."/>
            <person name="Ampomah-Dwamena C."/>
            <person name="Voogd C."/>
            <person name="Leif D."/>
            <person name="Lafferty D."/>
            <person name="Souleyre E.J.F."/>
            <person name="Varkonyi-Gasic E."/>
            <person name="Gambi F."/>
            <person name="Hanley J."/>
            <person name="Yao J.L."/>
            <person name="Cheung J."/>
            <person name="David K.M."/>
            <person name="Warren B."/>
            <person name="Marsh K."/>
            <person name="Snowden K.C."/>
            <person name="Lin-Wang K."/>
            <person name="Brian L."/>
            <person name="Martinez-Sanchez M."/>
            <person name="Wang M."/>
            <person name="Ileperuma N."/>
            <person name="Macnee N."/>
            <person name="Campin R."/>
            <person name="McAtee P."/>
            <person name="Drummond R.S.M."/>
            <person name="Espley R.V."/>
            <person name="Ireland H.S."/>
            <person name="Wu R."/>
            <person name="Atkinson R.G."/>
            <person name="Karunairetnam S."/>
            <person name="Bulley S."/>
            <person name="Chunkath S."/>
            <person name="Hanley Z."/>
            <person name="Storey R."/>
            <person name="Thrimawithana A.H."/>
            <person name="Thomson S."/>
            <person name="David C."/>
            <person name="Testolin R."/>
            <person name="Huang H."/>
            <person name="Hellens R.P."/>
            <person name="Schaffer R.J."/>
        </authorList>
    </citation>
    <scope>NUCLEOTIDE SEQUENCE [LARGE SCALE GENOMIC DNA]</scope>
    <source>
        <strain evidence="7">cv. Red5</strain>
    </source>
</reference>
<dbReference type="EMBL" id="NKQK01000026">
    <property type="protein sequence ID" value="PSR89095.1"/>
    <property type="molecule type" value="Genomic_DNA"/>
</dbReference>
<dbReference type="AlphaFoldDB" id="A0A2R6PCJ0"/>
<dbReference type="GO" id="GO:0009813">
    <property type="term" value="P:flavonoid biosynthetic process"/>
    <property type="evidence" value="ECO:0007669"/>
    <property type="project" value="UniProtKB-KW"/>
</dbReference>
<keyword evidence="3" id="KW-0284">Flavonoid biosynthesis</keyword>
<dbReference type="GO" id="GO:0035251">
    <property type="term" value="F:UDP-glucosyltransferase activity"/>
    <property type="evidence" value="ECO:0007669"/>
    <property type="project" value="TreeGrafter"/>
</dbReference>
<dbReference type="CDD" id="cd03784">
    <property type="entry name" value="GT1_Gtf-like"/>
    <property type="match status" value="1"/>
</dbReference>
<dbReference type="Proteomes" id="UP000241394">
    <property type="component" value="Chromosome LG26"/>
</dbReference>
<dbReference type="Gramene" id="PSR89095">
    <property type="protein sequence ID" value="PSR89095"/>
    <property type="gene ID" value="CEY00_Acc29289"/>
</dbReference>
<dbReference type="Gene3D" id="3.40.50.2000">
    <property type="entry name" value="Glycogen Phosphorylase B"/>
    <property type="match status" value="2"/>
</dbReference>
<evidence type="ECO:0000256" key="5">
    <source>
        <dbReference type="RuleBase" id="RU362057"/>
    </source>
</evidence>
<evidence type="ECO:0000256" key="4">
    <source>
        <dbReference type="RuleBase" id="RU003718"/>
    </source>
</evidence>
<dbReference type="EC" id="2.4.1.-" evidence="5"/>
<dbReference type="PANTHER" id="PTHR48047">
    <property type="entry name" value="GLYCOSYLTRANSFERASE"/>
    <property type="match status" value="1"/>
</dbReference>
<reference evidence="6 7" key="1">
    <citation type="submission" date="2017-07" db="EMBL/GenBank/DDBJ databases">
        <title>An improved, manually edited Actinidia chinensis var. chinensis (kiwifruit) genome highlights the challenges associated with draft genomes and gene prediction in plants.</title>
        <authorList>
            <person name="Pilkington S."/>
            <person name="Crowhurst R."/>
            <person name="Hilario E."/>
            <person name="Nardozza S."/>
            <person name="Fraser L."/>
            <person name="Peng Y."/>
            <person name="Gunaseelan K."/>
            <person name="Simpson R."/>
            <person name="Tahir J."/>
            <person name="Deroles S."/>
            <person name="Templeton K."/>
            <person name="Luo Z."/>
            <person name="Davy M."/>
            <person name="Cheng C."/>
            <person name="Mcneilage M."/>
            <person name="Scaglione D."/>
            <person name="Liu Y."/>
            <person name="Zhang Q."/>
            <person name="Datson P."/>
            <person name="De Silva N."/>
            <person name="Gardiner S."/>
            <person name="Bassett H."/>
            <person name="Chagne D."/>
            <person name="Mccallum J."/>
            <person name="Dzierzon H."/>
            <person name="Deng C."/>
            <person name="Wang Y.-Y."/>
            <person name="Barron N."/>
            <person name="Manako K."/>
            <person name="Bowen J."/>
            <person name="Foster T."/>
            <person name="Erridge Z."/>
            <person name="Tiffin H."/>
            <person name="Waite C."/>
            <person name="Davies K."/>
            <person name="Grierson E."/>
            <person name="Laing W."/>
            <person name="Kirk R."/>
            <person name="Chen X."/>
            <person name="Wood M."/>
            <person name="Montefiori M."/>
            <person name="Brummell D."/>
            <person name="Schwinn K."/>
            <person name="Catanach A."/>
            <person name="Fullerton C."/>
            <person name="Li D."/>
            <person name="Meiyalaghan S."/>
            <person name="Nieuwenhuizen N."/>
            <person name="Read N."/>
            <person name="Prakash R."/>
            <person name="Hunter D."/>
            <person name="Zhang H."/>
            <person name="Mckenzie M."/>
            <person name="Knabel M."/>
            <person name="Harris A."/>
            <person name="Allan A."/>
            <person name="Chen A."/>
            <person name="Janssen B."/>
            <person name="Plunkett B."/>
            <person name="Dwamena C."/>
            <person name="Voogd C."/>
            <person name="Leif D."/>
            <person name="Lafferty D."/>
            <person name="Souleyre E."/>
            <person name="Varkonyi-Gasic E."/>
            <person name="Gambi F."/>
            <person name="Hanley J."/>
            <person name="Yao J.-L."/>
            <person name="Cheung J."/>
            <person name="David K."/>
            <person name="Warren B."/>
            <person name="Marsh K."/>
            <person name="Snowden K."/>
            <person name="Lin-Wang K."/>
            <person name="Brian L."/>
            <person name="Martinez-Sanchez M."/>
            <person name="Wang M."/>
            <person name="Ileperuma N."/>
            <person name="Macnee N."/>
            <person name="Campin R."/>
            <person name="Mcatee P."/>
            <person name="Drummond R."/>
            <person name="Espley R."/>
            <person name="Ireland H."/>
            <person name="Wu R."/>
            <person name="Atkinson R."/>
            <person name="Karunairetnam S."/>
            <person name="Bulley S."/>
            <person name="Chunkath S."/>
            <person name="Hanley Z."/>
            <person name="Storey R."/>
            <person name="Thrimawithana A."/>
            <person name="Thomson S."/>
            <person name="David C."/>
            <person name="Testolin R."/>
        </authorList>
    </citation>
    <scope>NUCLEOTIDE SEQUENCE [LARGE SCALE GENOMIC DNA]</scope>
    <source>
        <strain evidence="7">cv. Red5</strain>
        <tissue evidence="6">Young leaf</tissue>
    </source>
</reference>
<dbReference type="FunFam" id="3.40.50.2000:FF:000143">
    <property type="entry name" value="UDP-glycosyltransferase 89B1"/>
    <property type="match status" value="1"/>
</dbReference>
<dbReference type="InParanoid" id="A0A2R6PCJ0"/>
<evidence type="ECO:0000256" key="2">
    <source>
        <dbReference type="ARBA" id="ARBA00022679"/>
    </source>
</evidence>